<sequence>TYNEQLIINKGITLQGAGKENTIISGLGCIGNLITITADDVTISGFTIDGKSGTDVGIYSDLSSSIKISENLIQLHQDSGILYHRTSDDYPSGIYVYNNEIYKNSINGIKVTGAGSGIIEGNIIRNNDCGIKASNDASIEVKMNNIYNNSDSGIFCRDNSSLLIWSNEITSNGYGVRVGEQYSDTTNPDIGGGAKGGIGMNNITGNIIHGVSNVTDHNIFAKYNWWGDAAGPKYPGNLNNADLSSDWAYWDNVNNKAGAIIFEDI</sequence>
<organism evidence="2">
    <name type="scientific">marine sediment metagenome</name>
    <dbReference type="NCBI Taxonomy" id="412755"/>
    <lineage>
        <taxon>unclassified sequences</taxon>
        <taxon>metagenomes</taxon>
        <taxon>ecological metagenomes</taxon>
    </lineage>
</organism>
<dbReference type="InterPro" id="IPR039448">
    <property type="entry name" value="Beta_helix"/>
</dbReference>
<reference evidence="2" key="1">
    <citation type="journal article" date="2014" name="Front. Microbiol.">
        <title>High frequency of phylogenetically diverse reductive dehalogenase-homologous genes in deep subseafloor sedimentary metagenomes.</title>
        <authorList>
            <person name="Kawai M."/>
            <person name="Futagami T."/>
            <person name="Toyoda A."/>
            <person name="Takaki Y."/>
            <person name="Nishi S."/>
            <person name="Hori S."/>
            <person name="Arai W."/>
            <person name="Tsubouchi T."/>
            <person name="Morono Y."/>
            <person name="Uchiyama I."/>
            <person name="Ito T."/>
            <person name="Fujiyama A."/>
            <person name="Inagaki F."/>
            <person name="Takami H."/>
        </authorList>
    </citation>
    <scope>NUCLEOTIDE SEQUENCE</scope>
    <source>
        <strain evidence="2">Expedition CK06-06</strain>
    </source>
</reference>
<gene>
    <name evidence="2" type="ORF">S01H4_49400</name>
</gene>
<proteinExistence type="predicted"/>
<comment type="caution">
    <text evidence="2">The sequence shown here is derived from an EMBL/GenBank/DDBJ whole genome shotgun (WGS) entry which is preliminary data.</text>
</comment>
<dbReference type="InterPro" id="IPR011050">
    <property type="entry name" value="Pectin_lyase_fold/virulence"/>
</dbReference>
<feature type="non-terminal residue" evidence="2">
    <location>
        <position position="1"/>
    </location>
</feature>
<dbReference type="Pfam" id="PF13229">
    <property type="entry name" value="Beta_helix"/>
    <property type="match status" value="1"/>
</dbReference>
<dbReference type="SUPFAM" id="SSF51126">
    <property type="entry name" value="Pectin lyase-like"/>
    <property type="match status" value="1"/>
</dbReference>
<dbReference type="EMBL" id="BART01027939">
    <property type="protein sequence ID" value="GAG99146.1"/>
    <property type="molecule type" value="Genomic_DNA"/>
</dbReference>
<dbReference type="InterPro" id="IPR022441">
    <property type="entry name" value="Para_beta_helix_rpt-2"/>
</dbReference>
<evidence type="ECO:0000259" key="1">
    <source>
        <dbReference type="Pfam" id="PF13229"/>
    </source>
</evidence>
<feature type="domain" description="Right handed beta helix" evidence="1">
    <location>
        <begin position="57"/>
        <end position="202"/>
    </location>
</feature>
<dbReference type="InterPro" id="IPR006626">
    <property type="entry name" value="PbH1"/>
</dbReference>
<protein>
    <recommendedName>
        <fullName evidence="1">Right handed beta helix domain-containing protein</fullName>
    </recommendedName>
</protein>
<dbReference type="Gene3D" id="2.160.20.10">
    <property type="entry name" value="Single-stranded right-handed beta-helix, Pectin lyase-like"/>
    <property type="match status" value="1"/>
</dbReference>
<dbReference type="AlphaFoldDB" id="X1DRW6"/>
<evidence type="ECO:0000313" key="2">
    <source>
        <dbReference type="EMBL" id="GAG99146.1"/>
    </source>
</evidence>
<name>X1DRW6_9ZZZZ</name>
<dbReference type="NCBIfam" id="TIGR03804">
    <property type="entry name" value="para_beta_helix"/>
    <property type="match status" value="1"/>
</dbReference>
<accession>X1DRW6</accession>
<dbReference type="SMART" id="SM00710">
    <property type="entry name" value="PbH1"/>
    <property type="match status" value="6"/>
</dbReference>
<dbReference type="InterPro" id="IPR012334">
    <property type="entry name" value="Pectin_lyas_fold"/>
</dbReference>